<name>K8W5L6_9GAMM</name>
<dbReference type="RefSeq" id="WP_008916288.1">
    <property type="nucleotide sequence ID" value="NZ_CM001773.1"/>
</dbReference>
<evidence type="ECO:0008006" key="3">
    <source>
        <dbReference type="Google" id="ProtNLM"/>
    </source>
</evidence>
<evidence type="ECO:0000313" key="1">
    <source>
        <dbReference type="EMBL" id="EKT55819.1"/>
    </source>
</evidence>
<evidence type="ECO:0000313" key="2">
    <source>
        <dbReference type="Proteomes" id="UP000010290"/>
    </source>
</evidence>
<organism evidence="1 2">
    <name type="scientific">Providencia sneebia DSM 19967</name>
    <dbReference type="NCBI Taxonomy" id="1141660"/>
    <lineage>
        <taxon>Bacteria</taxon>
        <taxon>Pseudomonadati</taxon>
        <taxon>Pseudomonadota</taxon>
        <taxon>Gammaproteobacteria</taxon>
        <taxon>Enterobacterales</taxon>
        <taxon>Morganellaceae</taxon>
        <taxon>Providencia</taxon>
    </lineage>
</organism>
<proteinExistence type="predicted"/>
<dbReference type="OrthoDB" id="9067983at2"/>
<dbReference type="Proteomes" id="UP000010290">
    <property type="component" value="Chromosome"/>
</dbReference>
<dbReference type="InterPro" id="IPR025048">
    <property type="entry name" value="DUF3987"/>
</dbReference>
<comment type="caution">
    <text evidence="1">The sequence shown here is derived from an EMBL/GenBank/DDBJ whole genome shotgun (WGS) entry which is preliminary data.</text>
</comment>
<sequence>MSNGNPELCLQLKFLPEFFQQLIGHIHAQTGASTDIILPTLLGVMGMGCHDNFDVQPIQGIRYPTSLYTLVLAKSGSKKTTVFRMLIAPVIQWEEAQKREYGSAQAEYQRHEAIWKIELKAHEKHYQKMFKDNGDVAEARRQLDECLQQAPVKPVQRRLIINDPTSEALTRELGQGYPVLTLASDEAGALFDGNLFHKISLLNSLWCGESISVSRVSRDSDFISDARFSILLMLQPELFNHYLRKKGTKFRYSGGLARFLFVDLNNSLTRLDDLNTLRLDAHAFDAFSSVLIAHLDKSALRREYGGERQCITLTVEAQKYWYEQQRIISDCIKQDTAFSHYEDFIARYMEHASRIAAVMQVFMTPNSTLITKETLNAAFYITQWYLNHFIAKTDETREPSDAEKLLLWLEEHLVSNKSYDFRRNDIIKNGPYSLRRSDRLRPALEKLQQEAKVQLFEKNGINYVKFTGARMTPEELAERLNIPLSSRGVFILNNSPR</sequence>
<dbReference type="PATRIC" id="fig|1141660.3.peg.2519"/>
<accession>K8W5L6</accession>
<dbReference type="AlphaFoldDB" id="K8W5L6"/>
<reference evidence="1 2" key="1">
    <citation type="journal article" date="2012" name="BMC Genomics">
        <title>Comparative genomics of bacteria in the genus Providencia isolated from wild Drosophila melanogaster.</title>
        <authorList>
            <person name="Galac M.R."/>
            <person name="Lazzaro B.P."/>
        </authorList>
    </citation>
    <scope>NUCLEOTIDE SEQUENCE [LARGE SCALE GENOMIC DNA]</scope>
    <source>
        <strain evidence="1 2">DSM 19967</strain>
    </source>
</reference>
<dbReference type="HOGENOM" id="CLU_020866_2_1_6"/>
<protein>
    <recommendedName>
        <fullName evidence="3">DUF3987 domain-containing protein</fullName>
    </recommendedName>
</protein>
<gene>
    <name evidence="1" type="ORF">OO7_12629</name>
</gene>
<dbReference type="Pfam" id="PF13148">
    <property type="entry name" value="DUF3987"/>
    <property type="match status" value="1"/>
</dbReference>
<dbReference type="EMBL" id="AKKN01000010">
    <property type="protein sequence ID" value="EKT55819.1"/>
    <property type="molecule type" value="Genomic_DNA"/>
</dbReference>
<keyword evidence="2" id="KW-1185">Reference proteome</keyword>